<dbReference type="RefSeq" id="WP_406770204.1">
    <property type="nucleotide sequence ID" value="NZ_JBJHZZ010000009.1"/>
</dbReference>
<keyword evidence="1" id="KW-0812">Transmembrane</keyword>
<reference evidence="2 3" key="1">
    <citation type="submission" date="2024-11" db="EMBL/GenBank/DDBJ databases">
        <authorList>
            <person name="Heng Y.C."/>
            <person name="Lim A.C.H."/>
            <person name="Lee J.K.Y."/>
            <person name="Kittelmann S."/>
        </authorList>
    </citation>
    <scope>NUCLEOTIDE SEQUENCE [LARGE SCALE GENOMIC DNA]</scope>
    <source>
        <strain evidence="2 3">WILCCON 0185</strain>
    </source>
</reference>
<sequence length="65" mass="7153">MLKLVNRLLNEEEGQGMTEYALVLGVITIAIITIISTFSGNLQAAWTHRVNLSNELVKNTSPPTQ</sequence>
<keyword evidence="1" id="KW-0472">Membrane</keyword>
<feature type="transmembrane region" description="Helical" evidence="1">
    <location>
        <begin position="20"/>
        <end position="39"/>
    </location>
</feature>
<proteinExistence type="predicted"/>
<comment type="caution">
    <text evidence="2">The sequence shown here is derived from an EMBL/GenBank/DDBJ whole genome shotgun (WGS) entry which is preliminary data.</text>
</comment>
<accession>A0ABW8T6J8</accession>
<evidence type="ECO:0000313" key="3">
    <source>
        <dbReference type="Proteomes" id="UP001623591"/>
    </source>
</evidence>
<keyword evidence="1" id="KW-1133">Transmembrane helix</keyword>
<dbReference type="EMBL" id="JBJHZZ010000009">
    <property type="protein sequence ID" value="MFL0247772.1"/>
    <property type="molecule type" value="Genomic_DNA"/>
</dbReference>
<organism evidence="2 3">
    <name type="scientific">Candidatus Clostridium stratigraminis</name>
    <dbReference type="NCBI Taxonomy" id="3381661"/>
    <lineage>
        <taxon>Bacteria</taxon>
        <taxon>Bacillati</taxon>
        <taxon>Bacillota</taxon>
        <taxon>Clostridia</taxon>
        <taxon>Eubacteriales</taxon>
        <taxon>Clostridiaceae</taxon>
        <taxon>Clostridium</taxon>
    </lineage>
</organism>
<protein>
    <submittedName>
        <fullName evidence="2">Flp family type IVb pilin</fullName>
    </submittedName>
</protein>
<keyword evidence="3" id="KW-1185">Reference proteome</keyword>
<gene>
    <name evidence="2" type="ORF">ACJDUG_12400</name>
</gene>
<dbReference type="Proteomes" id="UP001623591">
    <property type="component" value="Unassembled WGS sequence"/>
</dbReference>
<evidence type="ECO:0000256" key="1">
    <source>
        <dbReference type="SAM" id="Phobius"/>
    </source>
</evidence>
<name>A0ABW8T6J8_9CLOT</name>
<evidence type="ECO:0000313" key="2">
    <source>
        <dbReference type="EMBL" id="MFL0247772.1"/>
    </source>
</evidence>